<name>A0A6N2NJN3_SALVM</name>
<gene>
    <name evidence="2" type="ORF">SVIM_LOCUS471779</name>
</gene>
<accession>A0A6N2NJN3</accession>
<dbReference type="AlphaFoldDB" id="A0A6N2NJN3"/>
<evidence type="ECO:0000313" key="2">
    <source>
        <dbReference type="EMBL" id="VFU62385.1"/>
    </source>
</evidence>
<reference evidence="2" key="1">
    <citation type="submission" date="2019-03" db="EMBL/GenBank/DDBJ databases">
        <authorList>
            <person name="Mank J."/>
            <person name="Almeida P."/>
        </authorList>
    </citation>
    <scope>NUCLEOTIDE SEQUENCE</scope>
    <source>
        <strain evidence="2">78183</strain>
    </source>
</reference>
<sequence length="105" mass="11975">MSRRGGAPGRGGDRGRGRGGGGGGRGGGGRGEQRWWDPVWRAERLRQKQSEMEVLDEDEWWSKMEQMKLGGEQEIITKRSFSRDDQQKLYDMAFELGLYLKPCIQ</sequence>
<feature type="compositionally biased region" description="Gly residues" evidence="1">
    <location>
        <begin position="18"/>
        <end position="30"/>
    </location>
</feature>
<proteinExistence type="predicted"/>
<feature type="region of interest" description="Disordered" evidence="1">
    <location>
        <begin position="1"/>
        <end position="34"/>
    </location>
</feature>
<organism evidence="2">
    <name type="scientific">Salix viminalis</name>
    <name type="common">Common osier</name>
    <name type="synonym">Basket willow</name>
    <dbReference type="NCBI Taxonomy" id="40686"/>
    <lineage>
        <taxon>Eukaryota</taxon>
        <taxon>Viridiplantae</taxon>
        <taxon>Streptophyta</taxon>
        <taxon>Embryophyta</taxon>
        <taxon>Tracheophyta</taxon>
        <taxon>Spermatophyta</taxon>
        <taxon>Magnoliopsida</taxon>
        <taxon>eudicotyledons</taxon>
        <taxon>Gunneridae</taxon>
        <taxon>Pentapetalae</taxon>
        <taxon>rosids</taxon>
        <taxon>fabids</taxon>
        <taxon>Malpighiales</taxon>
        <taxon>Salicaceae</taxon>
        <taxon>Saliceae</taxon>
        <taxon>Salix</taxon>
    </lineage>
</organism>
<feature type="compositionally biased region" description="Gly residues" evidence="1">
    <location>
        <begin position="1"/>
        <end position="10"/>
    </location>
</feature>
<dbReference type="EMBL" id="CAADRP010002151">
    <property type="protein sequence ID" value="VFU62385.1"/>
    <property type="molecule type" value="Genomic_DNA"/>
</dbReference>
<evidence type="ECO:0000256" key="1">
    <source>
        <dbReference type="SAM" id="MobiDB-lite"/>
    </source>
</evidence>
<protein>
    <submittedName>
        <fullName evidence="2">Uncharacterized protein</fullName>
    </submittedName>
</protein>